<evidence type="ECO:0000313" key="7">
    <source>
        <dbReference type="Proteomes" id="UP000444721"/>
    </source>
</evidence>
<feature type="transmembrane region" description="Helical" evidence="5">
    <location>
        <begin position="20"/>
        <end position="40"/>
    </location>
</feature>
<dbReference type="Gene3D" id="1.20.120.550">
    <property type="entry name" value="Membrane associated eicosanoid/glutathione metabolism-like domain"/>
    <property type="match status" value="1"/>
</dbReference>
<gene>
    <name evidence="6" type="ORF">FDP41_005584</name>
</gene>
<dbReference type="GO" id="GO:0016020">
    <property type="term" value="C:membrane"/>
    <property type="evidence" value="ECO:0007669"/>
    <property type="project" value="UniProtKB-SubCell"/>
</dbReference>
<comment type="subcellular location">
    <subcellularLocation>
        <location evidence="1">Membrane</location>
    </subcellularLocation>
</comment>
<dbReference type="VEuPathDB" id="AmoebaDB:FDP41_005584"/>
<proteinExistence type="predicted"/>
<comment type="caution">
    <text evidence="6">The sequence shown here is derived from an EMBL/GenBank/DDBJ whole genome shotgun (WGS) entry which is preliminary data.</text>
</comment>
<accession>A0A6A5BNR3</accession>
<dbReference type="SUPFAM" id="SSF161084">
    <property type="entry name" value="MAPEG domain-like"/>
    <property type="match status" value="1"/>
</dbReference>
<evidence type="ECO:0000256" key="4">
    <source>
        <dbReference type="ARBA" id="ARBA00023136"/>
    </source>
</evidence>
<dbReference type="InterPro" id="IPR023352">
    <property type="entry name" value="MAPEG-like_dom_sf"/>
</dbReference>
<keyword evidence="3 5" id="KW-1133">Transmembrane helix</keyword>
<dbReference type="GeneID" id="68112802"/>
<evidence type="ECO:0000256" key="3">
    <source>
        <dbReference type="ARBA" id="ARBA00022989"/>
    </source>
</evidence>
<keyword evidence="2 5" id="KW-0812">Transmembrane</keyword>
<dbReference type="InterPro" id="IPR001129">
    <property type="entry name" value="Membr-assoc_MAPEG"/>
</dbReference>
<dbReference type="EMBL" id="VFQX01000044">
    <property type="protein sequence ID" value="KAF0975590.1"/>
    <property type="molecule type" value="Genomic_DNA"/>
</dbReference>
<dbReference type="VEuPathDB" id="AmoebaDB:NfTy_067320"/>
<dbReference type="VEuPathDB" id="AmoebaDB:NF0023750"/>
<reference evidence="6 7" key="1">
    <citation type="journal article" date="2019" name="Sci. Rep.">
        <title>Nanopore sequencing improves the draft genome of the human pathogenic amoeba Naegleria fowleri.</title>
        <authorList>
            <person name="Liechti N."/>
            <person name="Schurch N."/>
            <person name="Bruggmann R."/>
            <person name="Wittwer M."/>
        </authorList>
    </citation>
    <scope>NUCLEOTIDE SEQUENCE [LARGE SCALE GENOMIC DNA]</scope>
    <source>
        <strain evidence="6 7">ATCC 30894</strain>
    </source>
</reference>
<name>A0A6A5BNR3_NAEFO</name>
<protein>
    <submittedName>
        <fullName evidence="6">Uncharacterized protein</fullName>
    </submittedName>
</protein>
<evidence type="ECO:0000256" key="5">
    <source>
        <dbReference type="SAM" id="Phobius"/>
    </source>
</evidence>
<sequence length="154" mass="17581">MYSQHSFTVPSSSAFNQNAIFGPMLATIGLTFIVWFYMYVRRIRLILTSKVNPNDLTPAMLAQMSPPAVANPSDNLKNLFEVPVIFYALVVYLFVTHQVDSFYVSCAWIFVAFRCLHSLVHCTFNLVNLRFTVYIISTLSLMVMFVRASIAYLK</sequence>
<dbReference type="RefSeq" id="XP_044560303.1">
    <property type="nucleotide sequence ID" value="XM_044709124.1"/>
</dbReference>
<dbReference type="Pfam" id="PF01124">
    <property type="entry name" value="MAPEG"/>
    <property type="match status" value="1"/>
</dbReference>
<evidence type="ECO:0000256" key="1">
    <source>
        <dbReference type="ARBA" id="ARBA00004370"/>
    </source>
</evidence>
<keyword evidence="7" id="KW-1185">Reference proteome</keyword>
<evidence type="ECO:0000313" key="6">
    <source>
        <dbReference type="EMBL" id="KAF0975590.1"/>
    </source>
</evidence>
<keyword evidence="4 5" id="KW-0472">Membrane</keyword>
<evidence type="ECO:0000256" key="2">
    <source>
        <dbReference type="ARBA" id="ARBA00022692"/>
    </source>
</evidence>
<organism evidence="6 7">
    <name type="scientific">Naegleria fowleri</name>
    <name type="common">Brain eating amoeba</name>
    <dbReference type="NCBI Taxonomy" id="5763"/>
    <lineage>
        <taxon>Eukaryota</taxon>
        <taxon>Discoba</taxon>
        <taxon>Heterolobosea</taxon>
        <taxon>Tetramitia</taxon>
        <taxon>Eutetramitia</taxon>
        <taxon>Vahlkampfiidae</taxon>
        <taxon>Naegleria</taxon>
    </lineage>
</organism>
<dbReference type="OrthoDB" id="4456959at2759"/>
<dbReference type="AlphaFoldDB" id="A0A6A5BNR3"/>
<feature type="transmembrane region" description="Helical" evidence="5">
    <location>
        <begin position="131"/>
        <end position="153"/>
    </location>
</feature>
<dbReference type="Proteomes" id="UP000444721">
    <property type="component" value="Unassembled WGS sequence"/>
</dbReference>